<dbReference type="PANTHER" id="PTHR36388:SF1">
    <property type="entry name" value="OS02G0469000 PROTEIN"/>
    <property type="match status" value="1"/>
</dbReference>
<feature type="region of interest" description="Disordered" evidence="1">
    <location>
        <begin position="204"/>
        <end position="234"/>
    </location>
</feature>
<organism evidence="2 3">
    <name type="scientific">Ficus carica</name>
    <name type="common">Common fig</name>
    <dbReference type="NCBI Taxonomy" id="3494"/>
    <lineage>
        <taxon>Eukaryota</taxon>
        <taxon>Viridiplantae</taxon>
        <taxon>Streptophyta</taxon>
        <taxon>Embryophyta</taxon>
        <taxon>Tracheophyta</taxon>
        <taxon>Spermatophyta</taxon>
        <taxon>Magnoliopsida</taxon>
        <taxon>eudicotyledons</taxon>
        <taxon>Gunneridae</taxon>
        <taxon>Pentapetalae</taxon>
        <taxon>rosids</taxon>
        <taxon>fabids</taxon>
        <taxon>Rosales</taxon>
        <taxon>Moraceae</taxon>
        <taxon>Ficeae</taxon>
        <taxon>Ficus</taxon>
    </lineage>
</organism>
<accession>A0AA88B0Z1</accession>
<evidence type="ECO:0000256" key="1">
    <source>
        <dbReference type="SAM" id="MobiDB-lite"/>
    </source>
</evidence>
<sequence length="254" mass="27558">MAVEDELRTEGFSSSSSASFIRDSQECDEKKDLLSLEDIAWVDSCLIKESEISDGDWNSMKDASLEVLSSQSGLNSSASLSDGHHAENDIEMLTSGEGAEADLSLVIGEETEEFTRTPVDTLPIKEEAESSSENFLTKDIDDLHSLAFAGNPFLPSYIDGLKDTQSPESGTDSSSPVDDVEPSTNDIFRVWDLNIQPEENELGKQLNKILGESDLQSEPSAIDDSSAGRDLKGKDLKEESLDDIIAAISEISLN</sequence>
<feature type="region of interest" description="Disordered" evidence="1">
    <location>
        <begin position="158"/>
        <end position="183"/>
    </location>
</feature>
<keyword evidence="3" id="KW-1185">Reference proteome</keyword>
<dbReference type="Gramene" id="FCD_00018997-RA">
    <property type="protein sequence ID" value="FCD_00018997-RA:cds"/>
    <property type="gene ID" value="FCD_00018997"/>
</dbReference>
<feature type="region of interest" description="Disordered" evidence="1">
    <location>
        <begin position="1"/>
        <end position="24"/>
    </location>
</feature>
<comment type="caution">
    <text evidence="2">The sequence shown here is derived from an EMBL/GenBank/DDBJ whole genome shotgun (WGS) entry which is preliminary data.</text>
</comment>
<reference evidence="2" key="1">
    <citation type="submission" date="2023-07" db="EMBL/GenBank/DDBJ databases">
        <title>draft genome sequence of fig (Ficus carica).</title>
        <authorList>
            <person name="Takahashi T."/>
            <person name="Nishimura K."/>
        </authorList>
    </citation>
    <scope>NUCLEOTIDE SEQUENCE</scope>
</reference>
<dbReference type="AlphaFoldDB" id="A0AA88B0Z1"/>
<evidence type="ECO:0000313" key="3">
    <source>
        <dbReference type="Proteomes" id="UP001187192"/>
    </source>
</evidence>
<dbReference type="PANTHER" id="PTHR36388">
    <property type="entry name" value="OS02G0469000 PROTEIN"/>
    <property type="match status" value="1"/>
</dbReference>
<protein>
    <submittedName>
        <fullName evidence="2">Uncharacterized protein</fullName>
    </submittedName>
</protein>
<feature type="region of interest" description="Disordered" evidence="1">
    <location>
        <begin position="108"/>
        <end position="133"/>
    </location>
</feature>
<evidence type="ECO:0000313" key="2">
    <source>
        <dbReference type="EMBL" id="GMN55776.1"/>
    </source>
</evidence>
<name>A0AA88B0Z1_FICCA</name>
<dbReference type="EMBL" id="BTGU01000059">
    <property type="protein sequence ID" value="GMN55776.1"/>
    <property type="molecule type" value="Genomic_DNA"/>
</dbReference>
<proteinExistence type="predicted"/>
<dbReference type="Proteomes" id="UP001187192">
    <property type="component" value="Unassembled WGS sequence"/>
</dbReference>
<gene>
    <name evidence="2" type="ORF">TIFTF001_024891</name>
</gene>